<name>A0A1J7JP49_9PEZI</name>
<dbReference type="AlphaFoldDB" id="A0A1J7JP49"/>
<dbReference type="Proteomes" id="UP000182658">
    <property type="component" value="Unassembled WGS sequence"/>
</dbReference>
<gene>
    <name evidence="1" type="ORF">CONLIGDRAFT_300399</name>
</gene>
<reference evidence="1 2" key="1">
    <citation type="submission" date="2016-10" db="EMBL/GenBank/DDBJ databases">
        <title>Draft genome sequence of Coniochaeta ligniaria NRRL30616, a lignocellulolytic fungus for bioabatement of inhibitors in plant biomass hydrolysates.</title>
        <authorList>
            <consortium name="DOE Joint Genome Institute"/>
            <person name="Jimenez D.J."/>
            <person name="Hector R.E."/>
            <person name="Riley R."/>
            <person name="Sun H."/>
            <person name="Grigoriev I.V."/>
            <person name="Van Elsas J.D."/>
            <person name="Nichols N.N."/>
        </authorList>
    </citation>
    <scope>NUCLEOTIDE SEQUENCE [LARGE SCALE GENOMIC DNA]</scope>
    <source>
        <strain evidence="1 2">NRRL 30616</strain>
    </source>
</reference>
<dbReference type="EMBL" id="KV875096">
    <property type="protein sequence ID" value="OIW31116.1"/>
    <property type="molecule type" value="Genomic_DNA"/>
</dbReference>
<organism evidence="1 2">
    <name type="scientific">Coniochaeta ligniaria NRRL 30616</name>
    <dbReference type="NCBI Taxonomy" id="1408157"/>
    <lineage>
        <taxon>Eukaryota</taxon>
        <taxon>Fungi</taxon>
        <taxon>Dikarya</taxon>
        <taxon>Ascomycota</taxon>
        <taxon>Pezizomycotina</taxon>
        <taxon>Sordariomycetes</taxon>
        <taxon>Sordariomycetidae</taxon>
        <taxon>Coniochaetales</taxon>
        <taxon>Coniochaetaceae</taxon>
        <taxon>Coniochaeta</taxon>
    </lineage>
</organism>
<evidence type="ECO:0000313" key="1">
    <source>
        <dbReference type="EMBL" id="OIW31116.1"/>
    </source>
</evidence>
<accession>A0A1J7JP49</accession>
<evidence type="ECO:0000313" key="2">
    <source>
        <dbReference type="Proteomes" id="UP000182658"/>
    </source>
</evidence>
<keyword evidence="2" id="KW-1185">Reference proteome</keyword>
<proteinExistence type="predicted"/>
<protein>
    <submittedName>
        <fullName evidence="1">Uncharacterized protein</fullName>
    </submittedName>
</protein>
<dbReference type="InParanoid" id="A0A1J7JP49"/>
<sequence length="83" mass="9367">MATTVTCSLWNVGRAQKRLIQMWLLGCIEYFFWSGGVKAQISTGWRIIIPTSKQLMWSKHRQPINSLVDGKPLDATPTLVPPP</sequence>